<keyword evidence="3" id="KW-1185">Reference proteome</keyword>
<protein>
    <submittedName>
        <fullName evidence="2">Uncharacterized protein</fullName>
    </submittedName>
</protein>
<evidence type="ECO:0000256" key="1">
    <source>
        <dbReference type="SAM" id="MobiDB-lite"/>
    </source>
</evidence>
<proteinExistence type="predicted"/>
<name>A0A7J6R227_PEROL</name>
<feature type="non-terminal residue" evidence="2">
    <location>
        <position position="1"/>
    </location>
</feature>
<feature type="region of interest" description="Disordered" evidence="1">
    <location>
        <begin position="53"/>
        <end position="115"/>
    </location>
</feature>
<feature type="compositionally biased region" description="Basic and acidic residues" evidence="1">
    <location>
        <begin position="106"/>
        <end position="115"/>
    </location>
</feature>
<reference evidence="2 3" key="1">
    <citation type="submission" date="2020-04" db="EMBL/GenBank/DDBJ databases">
        <title>Perkinsus olseni comparative genomics.</title>
        <authorList>
            <person name="Bogema D.R."/>
        </authorList>
    </citation>
    <scope>NUCLEOTIDE SEQUENCE [LARGE SCALE GENOMIC DNA]</scope>
    <source>
        <strain evidence="2 3">ATCC PRA-207</strain>
    </source>
</reference>
<feature type="compositionally biased region" description="Low complexity" evidence="1">
    <location>
        <begin position="84"/>
        <end position="95"/>
    </location>
</feature>
<dbReference type="Proteomes" id="UP000553632">
    <property type="component" value="Unassembled WGS sequence"/>
</dbReference>
<evidence type="ECO:0000313" key="2">
    <source>
        <dbReference type="EMBL" id="KAF4714452.1"/>
    </source>
</evidence>
<accession>A0A7J6R227</accession>
<gene>
    <name evidence="2" type="ORF">FOZ63_006620</name>
</gene>
<evidence type="ECO:0000313" key="3">
    <source>
        <dbReference type="Proteomes" id="UP000553632"/>
    </source>
</evidence>
<comment type="caution">
    <text evidence="2">The sequence shown here is derived from an EMBL/GenBank/DDBJ whole genome shotgun (WGS) entry which is preliminary data.</text>
</comment>
<dbReference type="AlphaFoldDB" id="A0A7J6R227"/>
<organism evidence="2 3">
    <name type="scientific">Perkinsus olseni</name>
    <name type="common">Perkinsus atlanticus</name>
    <dbReference type="NCBI Taxonomy" id="32597"/>
    <lineage>
        <taxon>Eukaryota</taxon>
        <taxon>Sar</taxon>
        <taxon>Alveolata</taxon>
        <taxon>Perkinsozoa</taxon>
        <taxon>Perkinsea</taxon>
        <taxon>Perkinsida</taxon>
        <taxon>Perkinsidae</taxon>
        <taxon>Perkinsus</taxon>
    </lineage>
</organism>
<feature type="compositionally biased region" description="Polar residues" evidence="1">
    <location>
        <begin position="56"/>
        <end position="82"/>
    </location>
</feature>
<sequence length="189" mass="21002">MPIEKDFTTVEDVIEPQVSWTSPPLLDRYTLCVVQDGGAELTVPLTWYRQRDPGDTASSIKETPDSPHTTPSFFRNPSQRQQLRAVTSAATAAAKRSAHPMPASANEKEKSHQMRREWDKQVNKLGKQLMIAMGYRGLNRDNRLNEWCAWLGVKLTYIGLSNNSYSKLPGVVPTGAVGDIDLCGNGLED</sequence>
<dbReference type="EMBL" id="JABANO010028887">
    <property type="protein sequence ID" value="KAF4714452.1"/>
    <property type="molecule type" value="Genomic_DNA"/>
</dbReference>